<dbReference type="InterPro" id="IPR031167">
    <property type="entry name" value="G_OBG"/>
</dbReference>
<feature type="domain" description="OBG-type G" evidence="4">
    <location>
        <begin position="22"/>
        <end position="287"/>
    </location>
</feature>
<comment type="similarity">
    <text evidence="3">Belongs to the TRAFAC class OBG-HflX-like GTPase superfamily. OBG GTPase family. YchF/OLA1 subfamily.</text>
</comment>
<protein>
    <recommendedName>
        <fullName evidence="3">Obg-like ATPase 1</fullName>
    </recommendedName>
</protein>
<dbReference type="NCBIfam" id="TIGR00092">
    <property type="entry name" value="redox-regulated ATPase YchF"/>
    <property type="match status" value="1"/>
</dbReference>
<dbReference type="OrthoDB" id="424823at2759"/>
<dbReference type="PANTHER" id="PTHR23305">
    <property type="entry name" value="OBG GTPASE FAMILY"/>
    <property type="match status" value="1"/>
</dbReference>
<dbReference type="PROSITE" id="PS51880">
    <property type="entry name" value="TGS"/>
    <property type="match status" value="1"/>
</dbReference>
<feature type="binding site" evidence="3">
    <location>
        <begin position="31"/>
        <end position="36"/>
    </location>
    <ligand>
        <name>ATP</name>
        <dbReference type="ChEBI" id="CHEBI:30616"/>
    </ligand>
</feature>
<accession>A0A9P5NM62</accession>
<dbReference type="PANTHER" id="PTHR23305:SF11">
    <property type="entry name" value="OBG-LIKE ATPASE 1"/>
    <property type="match status" value="1"/>
</dbReference>
<dbReference type="HAMAP" id="MF_00944">
    <property type="entry name" value="YchF_OLA1_ATPase"/>
    <property type="match status" value="1"/>
</dbReference>
<dbReference type="Proteomes" id="UP000724874">
    <property type="component" value="Unassembled WGS sequence"/>
</dbReference>
<dbReference type="SUPFAM" id="SSF81271">
    <property type="entry name" value="TGS-like"/>
    <property type="match status" value="1"/>
</dbReference>
<dbReference type="AlphaFoldDB" id="A0A9P5NM62"/>
<keyword evidence="7" id="KW-1185">Reference proteome</keyword>
<gene>
    <name evidence="6" type="ORF">CPB84DRAFT_1680850</name>
</gene>
<feature type="binding site" evidence="3">
    <location>
        <position position="235"/>
    </location>
    <ligand>
        <name>ATP</name>
        <dbReference type="ChEBI" id="CHEBI:30616"/>
    </ligand>
</feature>
<keyword evidence="1 3" id="KW-0547">Nucleotide-binding</keyword>
<dbReference type="CDD" id="cd01900">
    <property type="entry name" value="YchF"/>
    <property type="match status" value="1"/>
</dbReference>
<dbReference type="SUPFAM" id="SSF52540">
    <property type="entry name" value="P-loop containing nucleoside triphosphate hydrolases"/>
    <property type="match status" value="1"/>
</dbReference>
<evidence type="ECO:0000259" key="5">
    <source>
        <dbReference type="PROSITE" id="PS51880"/>
    </source>
</evidence>
<dbReference type="InterPro" id="IPR004095">
    <property type="entry name" value="TGS"/>
</dbReference>
<dbReference type="Gene3D" id="3.40.50.300">
    <property type="entry name" value="P-loop containing nucleotide triphosphate hydrolases"/>
    <property type="match status" value="1"/>
</dbReference>
<evidence type="ECO:0000259" key="4">
    <source>
        <dbReference type="PROSITE" id="PS51710"/>
    </source>
</evidence>
<comment type="subunit">
    <text evidence="3">Monomer.</text>
</comment>
<sequence length="393" mass="43417">MPPKKAAQQEKKTLLGRPSNNLKIGIVGLPNVGKSSFFNALSQTDLGKAANFPYATINPEEARIPVPDARFEWLYQVYKPGSRVPAFLTCIDIAGLTAGASTGAGLGNAFLSHVRAVDGIFQVIRAFDDAEVIHVEGDVDPLRDMEIIQTELRLKDIDWVEKSLDNLKKTGRNLGSTSLADKAKKEEIAIVEKVLKTLTVDSKDIRKAEWNNKEIDVINGLQLLTAKPVTYLVNLSEKDYIRKKNKWLPKIKAWIDANNTGDPLIPFSVALEERLVAMTPEEKKEEEAKIGAVSALPKITQAGYSSLDLIRYFTCGPDEVRAWTIRRGTKAPQAAGVIHSDFENKFVCGEIMSYEDLKEHGSESAVKSAGKLRQQGKPYEMMDGDIAYWKAGA</sequence>
<comment type="function">
    <text evidence="3">Hydrolyzes ATP, and can also hydrolyze GTP with lower efficiency. Has lower affinity for GTP.</text>
</comment>
<dbReference type="Gene3D" id="3.10.20.30">
    <property type="match status" value="1"/>
</dbReference>
<evidence type="ECO:0000313" key="6">
    <source>
        <dbReference type="EMBL" id="KAF8899877.1"/>
    </source>
</evidence>
<dbReference type="FunFam" id="1.10.150.300:FF:000001">
    <property type="entry name" value="Ribosome-binding ATPase YchF"/>
    <property type="match status" value="1"/>
</dbReference>
<dbReference type="InterPro" id="IPR013029">
    <property type="entry name" value="YchF_C"/>
</dbReference>
<keyword evidence="2 3" id="KW-0067">ATP-binding</keyword>
<dbReference type="GO" id="GO:0016887">
    <property type="term" value="F:ATP hydrolysis activity"/>
    <property type="evidence" value="ECO:0007669"/>
    <property type="project" value="UniProtKB-UniRule"/>
</dbReference>
<dbReference type="GO" id="GO:0043023">
    <property type="term" value="F:ribosomal large subunit binding"/>
    <property type="evidence" value="ECO:0007669"/>
    <property type="project" value="UniProtKB-UniRule"/>
</dbReference>
<keyword evidence="3 6" id="KW-0378">Hydrolase</keyword>
<dbReference type="CDD" id="cd04867">
    <property type="entry name" value="TGS_YchF_OLA1"/>
    <property type="match status" value="1"/>
</dbReference>
<evidence type="ECO:0000313" key="7">
    <source>
        <dbReference type="Proteomes" id="UP000724874"/>
    </source>
</evidence>
<dbReference type="Pfam" id="PF01926">
    <property type="entry name" value="MMR_HSR1"/>
    <property type="match status" value="1"/>
</dbReference>
<dbReference type="InterPro" id="IPR012676">
    <property type="entry name" value="TGS-like"/>
</dbReference>
<evidence type="ECO:0000256" key="2">
    <source>
        <dbReference type="ARBA" id="ARBA00022840"/>
    </source>
</evidence>
<evidence type="ECO:0000256" key="3">
    <source>
        <dbReference type="HAMAP-Rule" id="MF_03167"/>
    </source>
</evidence>
<comment type="caution">
    <text evidence="6">The sequence shown here is derived from an EMBL/GenBank/DDBJ whole genome shotgun (WGS) entry which is preliminary data.</text>
</comment>
<proteinExistence type="inferred from homology"/>
<organism evidence="6 7">
    <name type="scientific">Gymnopilus junonius</name>
    <name type="common">Spectacular rustgill mushroom</name>
    <name type="synonym">Gymnopilus spectabilis subsp. junonius</name>
    <dbReference type="NCBI Taxonomy" id="109634"/>
    <lineage>
        <taxon>Eukaryota</taxon>
        <taxon>Fungi</taxon>
        <taxon>Dikarya</taxon>
        <taxon>Basidiomycota</taxon>
        <taxon>Agaricomycotina</taxon>
        <taxon>Agaricomycetes</taxon>
        <taxon>Agaricomycetidae</taxon>
        <taxon>Agaricales</taxon>
        <taxon>Agaricineae</taxon>
        <taxon>Hymenogastraceae</taxon>
        <taxon>Gymnopilus</taxon>
    </lineage>
</organism>
<dbReference type="PRINTS" id="PR00326">
    <property type="entry name" value="GTP1OBG"/>
</dbReference>
<dbReference type="PROSITE" id="PS51710">
    <property type="entry name" value="G_OBG"/>
    <property type="match status" value="1"/>
</dbReference>
<dbReference type="FunFam" id="3.10.20.30:FF:000001">
    <property type="entry name" value="Ribosome-binding ATPase YchF"/>
    <property type="match status" value="1"/>
</dbReference>
<dbReference type="InterPro" id="IPR023192">
    <property type="entry name" value="TGS-like_dom_sf"/>
</dbReference>
<dbReference type="Pfam" id="PF06071">
    <property type="entry name" value="YchF-GTPase_C"/>
    <property type="match status" value="1"/>
</dbReference>
<dbReference type="InterPro" id="IPR006073">
    <property type="entry name" value="GTP-bd"/>
</dbReference>
<dbReference type="GO" id="GO:0005524">
    <property type="term" value="F:ATP binding"/>
    <property type="evidence" value="ECO:0007669"/>
    <property type="project" value="UniProtKB-UniRule"/>
</dbReference>
<name>A0A9P5NM62_GYMJU</name>
<dbReference type="InterPro" id="IPR041706">
    <property type="entry name" value="YchF_N"/>
</dbReference>
<feature type="domain" description="TGS" evidence="5">
    <location>
        <begin position="308"/>
        <end position="391"/>
    </location>
</feature>
<dbReference type="InterPro" id="IPR012675">
    <property type="entry name" value="Beta-grasp_dom_sf"/>
</dbReference>
<dbReference type="Gene3D" id="1.10.150.300">
    <property type="entry name" value="TGS-like domain"/>
    <property type="match status" value="1"/>
</dbReference>
<dbReference type="EMBL" id="JADNYJ010000050">
    <property type="protein sequence ID" value="KAF8899877.1"/>
    <property type="molecule type" value="Genomic_DNA"/>
</dbReference>
<dbReference type="PIRSF" id="PIRSF006641">
    <property type="entry name" value="CHP00092"/>
    <property type="match status" value="1"/>
</dbReference>
<evidence type="ECO:0000256" key="1">
    <source>
        <dbReference type="ARBA" id="ARBA00022741"/>
    </source>
</evidence>
<dbReference type="GO" id="GO:0005737">
    <property type="term" value="C:cytoplasm"/>
    <property type="evidence" value="ECO:0007669"/>
    <property type="project" value="UniProtKB-SubCell"/>
</dbReference>
<reference evidence="6" key="1">
    <citation type="submission" date="2020-11" db="EMBL/GenBank/DDBJ databases">
        <authorList>
            <consortium name="DOE Joint Genome Institute"/>
            <person name="Ahrendt S."/>
            <person name="Riley R."/>
            <person name="Andreopoulos W."/>
            <person name="LaButti K."/>
            <person name="Pangilinan J."/>
            <person name="Ruiz-duenas F.J."/>
            <person name="Barrasa J.M."/>
            <person name="Sanchez-Garcia M."/>
            <person name="Camarero S."/>
            <person name="Miyauchi S."/>
            <person name="Serrano A."/>
            <person name="Linde D."/>
            <person name="Babiker R."/>
            <person name="Drula E."/>
            <person name="Ayuso-Fernandez I."/>
            <person name="Pacheco R."/>
            <person name="Padilla G."/>
            <person name="Ferreira P."/>
            <person name="Barriuso J."/>
            <person name="Kellner H."/>
            <person name="Castanera R."/>
            <person name="Alfaro M."/>
            <person name="Ramirez L."/>
            <person name="Pisabarro A.G."/>
            <person name="Kuo A."/>
            <person name="Tritt A."/>
            <person name="Lipzen A."/>
            <person name="He G."/>
            <person name="Yan M."/>
            <person name="Ng V."/>
            <person name="Cullen D."/>
            <person name="Martin F."/>
            <person name="Rosso M.-N."/>
            <person name="Henrissat B."/>
            <person name="Hibbett D."/>
            <person name="Martinez A.T."/>
            <person name="Grigoriev I.V."/>
        </authorList>
    </citation>
    <scope>NUCLEOTIDE SEQUENCE</scope>
    <source>
        <strain evidence="6">AH 44721</strain>
    </source>
</reference>
<comment type="subcellular location">
    <subcellularLocation>
        <location evidence="3">Cytoplasm</location>
    </subcellularLocation>
</comment>
<keyword evidence="3" id="KW-0963">Cytoplasm</keyword>
<dbReference type="GO" id="GO:0005525">
    <property type="term" value="F:GTP binding"/>
    <property type="evidence" value="ECO:0007669"/>
    <property type="project" value="InterPro"/>
</dbReference>
<dbReference type="InterPro" id="IPR004396">
    <property type="entry name" value="ATPase_YchF/OLA1"/>
</dbReference>
<dbReference type="InterPro" id="IPR027417">
    <property type="entry name" value="P-loop_NTPase"/>
</dbReference>